<feature type="compositionally biased region" description="Low complexity" evidence="9">
    <location>
        <begin position="18"/>
        <end position="34"/>
    </location>
</feature>
<comment type="subunit">
    <text evidence="8">Homodimers and heterodimers.</text>
</comment>
<evidence type="ECO:0000259" key="10">
    <source>
        <dbReference type="PROSITE" id="PS51745"/>
    </source>
</evidence>
<dbReference type="Gene3D" id="3.10.20.90">
    <property type="entry name" value="Phosphatidylinositol 3-kinase Catalytic Subunit, Chain A, domain 1"/>
    <property type="match status" value="1"/>
</dbReference>
<organism evidence="11 12">
    <name type="scientific">Hibiscus sabdariffa</name>
    <name type="common">roselle</name>
    <dbReference type="NCBI Taxonomy" id="183260"/>
    <lineage>
        <taxon>Eukaryota</taxon>
        <taxon>Viridiplantae</taxon>
        <taxon>Streptophyta</taxon>
        <taxon>Embryophyta</taxon>
        <taxon>Tracheophyta</taxon>
        <taxon>Spermatophyta</taxon>
        <taxon>Magnoliopsida</taxon>
        <taxon>eudicotyledons</taxon>
        <taxon>Gunneridae</taxon>
        <taxon>Pentapetalae</taxon>
        <taxon>rosids</taxon>
        <taxon>malvids</taxon>
        <taxon>Malvales</taxon>
        <taxon>Malvaceae</taxon>
        <taxon>Malvoideae</taxon>
        <taxon>Hibiscus</taxon>
    </lineage>
</organism>
<keyword evidence="4 8" id="KW-0805">Transcription regulation</keyword>
<comment type="caution">
    <text evidence="11">The sequence shown here is derived from an EMBL/GenBank/DDBJ whole genome shotgun (WGS) entry which is preliminary data.</text>
</comment>
<protein>
    <recommendedName>
        <fullName evidence="8">Auxin-responsive protein</fullName>
    </recommendedName>
</protein>
<evidence type="ECO:0000256" key="7">
    <source>
        <dbReference type="ARBA" id="ARBA00023294"/>
    </source>
</evidence>
<comment type="function">
    <text evidence="8">Aux/IAA proteins are short-lived transcriptional factors that function as repressors of early auxin response genes at low auxin concentrations.</text>
</comment>
<evidence type="ECO:0000256" key="4">
    <source>
        <dbReference type="ARBA" id="ARBA00023015"/>
    </source>
</evidence>
<reference evidence="11 12" key="1">
    <citation type="journal article" date="2024" name="G3 (Bethesda)">
        <title>Genome assembly of Hibiscus sabdariffa L. provides insights into metabolisms of medicinal natural products.</title>
        <authorList>
            <person name="Kim T."/>
        </authorList>
    </citation>
    <scope>NUCLEOTIDE SEQUENCE [LARGE SCALE GENOMIC DNA]</scope>
    <source>
        <strain evidence="11">TK-2024</strain>
        <tissue evidence="11">Old leaves</tissue>
    </source>
</reference>
<proteinExistence type="inferred from homology"/>
<dbReference type="PANTHER" id="PTHR31734:SF7">
    <property type="entry name" value="AUXIN-RESPONSIVE PROTEIN IAA33"/>
    <property type="match status" value="1"/>
</dbReference>
<comment type="similarity">
    <text evidence="2 8">Belongs to the Aux/IAA family.</text>
</comment>
<dbReference type="InterPro" id="IPR033389">
    <property type="entry name" value="AUX/IAA_dom"/>
</dbReference>
<evidence type="ECO:0000256" key="2">
    <source>
        <dbReference type="ARBA" id="ARBA00006728"/>
    </source>
</evidence>
<dbReference type="SUPFAM" id="SSF54277">
    <property type="entry name" value="CAD &amp; PB1 domains"/>
    <property type="match status" value="1"/>
</dbReference>
<evidence type="ECO:0000256" key="1">
    <source>
        <dbReference type="ARBA" id="ARBA00004123"/>
    </source>
</evidence>
<evidence type="ECO:0000313" key="11">
    <source>
        <dbReference type="EMBL" id="KAK9032589.1"/>
    </source>
</evidence>
<name>A0ABR2T5V6_9ROSI</name>
<keyword evidence="12" id="KW-1185">Reference proteome</keyword>
<evidence type="ECO:0000256" key="9">
    <source>
        <dbReference type="SAM" id="MobiDB-lite"/>
    </source>
</evidence>
<evidence type="ECO:0000256" key="6">
    <source>
        <dbReference type="ARBA" id="ARBA00023242"/>
    </source>
</evidence>
<dbReference type="InterPro" id="IPR053793">
    <property type="entry name" value="PB1-like"/>
</dbReference>
<dbReference type="Proteomes" id="UP001396334">
    <property type="component" value="Unassembled WGS sequence"/>
</dbReference>
<dbReference type="Pfam" id="PF02309">
    <property type="entry name" value="AUX_IAA"/>
    <property type="match status" value="1"/>
</dbReference>
<dbReference type="InterPro" id="IPR003311">
    <property type="entry name" value="AUX_IAA"/>
</dbReference>
<comment type="subcellular location">
    <subcellularLocation>
        <location evidence="1 8">Nucleus</location>
    </subcellularLocation>
</comment>
<accession>A0ABR2T5V6</accession>
<keyword evidence="3 8" id="KW-0678">Repressor</keyword>
<keyword evidence="6 8" id="KW-0539">Nucleus</keyword>
<feature type="region of interest" description="Disordered" evidence="9">
    <location>
        <begin position="1"/>
        <end position="34"/>
    </location>
</feature>
<dbReference type="PROSITE" id="PS51745">
    <property type="entry name" value="PB1"/>
    <property type="match status" value="1"/>
</dbReference>
<evidence type="ECO:0000256" key="8">
    <source>
        <dbReference type="RuleBase" id="RU004549"/>
    </source>
</evidence>
<evidence type="ECO:0000256" key="5">
    <source>
        <dbReference type="ARBA" id="ARBA00023163"/>
    </source>
</evidence>
<evidence type="ECO:0000256" key="3">
    <source>
        <dbReference type="ARBA" id="ARBA00022491"/>
    </source>
</evidence>
<dbReference type="PANTHER" id="PTHR31734">
    <property type="entry name" value="AUXIN-RESPONSIVE PROTEIN IAA17"/>
    <property type="match status" value="1"/>
</dbReference>
<evidence type="ECO:0000313" key="12">
    <source>
        <dbReference type="Proteomes" id="UP001396334"/>
    </source>
</evidence>
<keyword evidence="7 8" id="KW-0927">Auxin signaling pathway</keyword>
<dbReference type="EMBL" id="JBBPBN010000009">
    <property type="protein sequence ID" value="KAK9032589.1"/>
    <property type="molecule type" value="Genomic_DNA"/>
</dbReference>
<gene>
    <name evidence="11" type="ORF">V6N11_056849</name>
</gene>
<feature type="domain" description="PB1" evidence="10">
    <location>
        <begin position="55"/>
        <end position="149"/>
    </location>
</feature>
<keyword evidence="5 8" id="KW-0804">Transcription</keyword>
<sequence>MKNFHSQRQDSSKRTWQSTNTSSRFVSSSSSPLVLSSNHRRFPCLDDDHLVSTVVPLVTVVLEGRSICQRISLHKHASYQSLAKAIREMFVQGNDDGVISETDPDLSNAVPGHLIAYQDMENDLLLAGDLDWQDFVRVAKRIRILPLPAKGNSRKGRGGT</sequence>